<evidence type="ECO:0000313" key="4">
    <source>
        <dbReference type="Proteomes" id="UP001054846"/>
    </source>
</evidence>
<accession>A0ABY3PTE6</accession>
<dbReference type="PANTHER" id="PTHR21043">
    <property type="entry name" value="IOJAP SUPERFAMILY ORTHOLOG"/>
    <property type="match status" value="1"/>
</dbReference>
<dbReference type="InterPro" id="IPR043519">
    <property type="entry name" value="NT_sf"/>
</dbReference>
<dbReference type="Pfam" id="PF02410">
    <property type="entry name" value="RsfS"/>
    <property type="match status" value="1"/>
</dbReference>
<dbReference type="InterPro" id="IPR004394">
    <property type="entry name" value="Iojap/RsfS/C7orf30"/>
</dbReference>
<dbReference type="EMBL" id="CP063845">
    <property type="protein sequence ID" value="UFP96889.1"/>
    <property type="molecule type" value="Genomic_DNA"/>
</dbReference>
<dbReference type="Proteomes" id="UP001054846">
    <property type="component" value="Chromosome"/>
</dbReference>
<dbReference type="PANTHER" id="PTHR21043:SF0">
    <property type="entry name" value="MITOCHONDRIAL ASSEMBLY OF RIBOSOMAL LARGE SUBUNIT PROTEIN 1"/>
    <property type="match status" value="1"/>
</dbReference>
<dbReference type="Gene3D" id="3.30.460.10">
    <property type="entry name" value="Beta Polymerase, domain 2"/>
    <property type="match status" value="1"/>
</dbReference>
<comment type="function">
    <text evidence="2">Functions as a ribosomal silencing factor. Interacts with ribosomal protein uL14 (rplN), blocking formation of intersubunit bridge B8. Prevents association of the 30S and 50S ribosomal subunits and the formation of functional ribosomes, thus repressing translation.</text>
</comment>
<comment type="subunit">
    <text evidence="2">Interacts with ribosomal protein uL14 (rplN).</text>
</comment>
<keyword evidence="2" id="KW-0963">Cytoplasm</keyword>
<keyword evidence="4" id="KW-1185">Reference proteome</keyword>
<protein>
    <recommendedName>
        <fullName evidence="2">Ribosomal silencing factor RsfS</fullName>
    </recommendedName>
</protein>
<evidence type="ECO:0000313" key="3">
    <source>
        <dbReference type="EMBL" id="UFP96889.1"/>
    </source>
</evidence>
<evidence type="ECO:0000256" key="1">
    <source>
        <dbReference type="ARBA" id="ARBA00010574"/>
    </source>
</evidence>
<gene>
    <name evidence="2 3" type="primary">rsfS</name>
    <name evidence="3" type="ORF">ISF26_03690</name>
</gene>
<keyword evidence="2" id="KW-0678">Repressor</keyword>
<dbReference type="SUPFAM" id="SSF81301">
    <property type="entry name" value="Nucleotidyltransferase"/>
    <property type="match status" value="1"/>
</dbReference>
<proteinExistence type="inferred from homology"/>
<keyword evidence="2" id="KW-0810">Translation regulation</keyword>
<comment type="similarity">
    <text evidence="1 2">Belongs to the Iojap/RsfS family.</text>
</comment>
<name>A0ABY3PTE6_9CYAN</name>
<organism evidence="3 4">
    <name type="scientific">Gloeobacter morelensis MG652769</name>
    <dbReference type="NCBI Taxonomy" id="2781736"/>
    <lineage>
        <taxon>Bacteria</taxon>
        <taxon>Bacillati</taxon>
        <taxon>Cyanobacteriota</taxon>
        <taxon>Cyanophyceae</taxon>
        <taxon>Gloeobacterales</taxon>
        <taxon>Gloeobacteraceae</taxon>
        <taxon>Gloeobacter</taxon>
        <taxon>Gloeobacter morelensis</taxon>
    </lineage>
</organism>
<dbReference type="HAMAP" id="MF_01477">
    <property type="entry name" value="Iojap_RsfS"/>
    <property type="match status" value="1"/>
</dbReference>
<sequence>MGAVHLTGVLVTLSDQSALPLALAAVQAADDRKGEDIVVLEVGQVTILADYFVIATGNSRAQVRAIGNAVEEKIKTEFARKPVRIEGLGEGSWVLADYGDVIVHILLRSEREFYQLEAFWGHAPRVDVALPPAPLKP</sequence>
<reference evidence="3 4" key="1">
    <citation type="journal article" date="2021" name="Genome Biol. Evol.">
        <title>Complete Genome Sequencing of a Novel Gloeobacter Species from a Waterfall Cave in Mexico.</title>
        <authorList>
            <person name="Saw J.H."/>
            <person name="Cardona T."/>
            <person name="Montejano G."/>
        </authorList>
    </citation>
    <scope>NUCLEOTIDE SEQUENCE [LARGE SCALE GENOMIC DNA]</scope>
    <source>
        <strain evidence="3">MG652769</strain>
    </source>
</reference>
<dbReference type="NCBIfam" id="TIGR00090">
    <property type="entry name" value="rsfS_iojap_ybeB"/>
    <property type="match status" value="1"/>
</dbReference>
<comment type="subcellular location">
    <subcellularLocation>
        <location evidence="2">Cytoplasm</location>
    </subcellularLocation>
</comment>
<evidence type="ECO:0000256" key="2">
    <source>
        <dbReference type="HAMAP-Rule" id="MF_01477"/>
    </source>
</evidence>